<evidence type="ECO:0000313" key="1">
    <source>
        <dbReference type="EMBL" id="GAV07915.1"/>
    </source>
</evidence>
<accession>A0A1D1W317</accession>
<sequence length="126" mass="14295">MNIENLVLSGTRLSLRTVRTPGRTVKTYKIKWRSFSLLLAGSVRHSRYRSSSFRFRPMTKIYTRHILVFSKMVKSLENGKGGGGIFVRILSVATRARSRPKKARSMEFNLGPSYVGPKAKSRLSNC</sequence>
<gene>
    <name evidence="1" type="primary">RvY_17693-1</name>
    <name evidence="1" type="synonym">RvY_17693.1</name>
    <name evidence="1" type="ORF">RvY_17693</name>
</gene>
<keyword evidence="2" id="KW-1185">Reference proteome</keyword>
<name>A0A1D1W317_RAMVA</name>
<dbReference type="EMBL" id="BDGG01000016">
    <property type="protein sequence ID" value="GAV07915.1"/>
    <property type="molecule type" value="Genomic_DNA"/>
</dbReference>
<evidence type="ECO:0000313" key="2">
    <source>
        <dbReference type="Proteomes" id="UP000186922"/>
    </source>
</evidence>
<reference evidence="1 2" key="1">
    <citation type="journal article" date="2016" name="Nat. Commun.">
        <title>Extremotolerant tardigrade genome and improved radiotolerance of human cultured cells by tardigrade-unique protein.</title>
        <authorList>
            <person name="Hashimoto T."/>
            <person name="Horikawa D.D."/>
            <person name="Saito Y."/>
            <person name="Kuwahara H."/>
            <person name="Kozuka-Hata H."/>
            <person name="Shin-I T."/>
            <person name="Minakuchi Y."/>
            <person name="Ohishi K."/>
            <person name="Motoyama A."/>
            <person name="Aizu T."/>
            <person name="Enomoto A."/>
            <person name="Kondo K."/>
            <person name="Tanaka S."/>
            <person name="Hara Y."/>
            <person name="Koshikawa S."/>
            <person name="Sagara H."/>
            <person name="Miura T."/>
            <person name="Yokobori S."/>
            <person name="Miyagawa K."/>
            <person name="Suzuki Y."/>
            <person name="Kubo T."/>
            <person name="Oyama M."/>
            <person name="Kohara Y."/>
            <person name="Fujiyama A."/>
            <person name="Arakawa K."/>
            <person name="Katayama T."/>
            <person name="Toyoda A."/>
            <person name="Kunieda T."/>
        </authorList>
    </citation>
    <scope>NUCLEOTIDE SEQUENCE [LARGE SCALE GENOMIC DNA]</scope>
    <source>
        <strain evidence="1 2">YOKOZUNA-1</strain>
    </source>
</reference>
<organism evidence="1 2">
    <name type="scientific">Ramazzottius varieornatus</name>
    <name type="common">Water bear</name>
    <name type="synonym">Tardigrade</name>
    <dbReference type="NCBI Taxonomy" id="947166"/>
    <lineage>
        <taxon>Eukaryota</taxon>
        <taxon>Metazoa</taxon>
        <taxon>Ecdysozoa</taxon>
        <taxon>Tardigrada</taxon>
        <taxon>Eutardigrada</taxon>
        <taxon>Parachela</taxon>
        <taxon>Hypsibioidea</taxon>
        <taxon>Ramazzottiidae</taxon>
        <taxon>Ramazzottius</taxon>
    </lineage>
</organism>
<dbReference type="AlphaFoldDB" id="A0A1D1W317"/>
<proteinExistence type="predicted"/>
<protein>
    <submittedName>
        <fullName evidence="1">Uncharacterized protein</fullName>
    </submittedName>
</protein>
<dbReference type="Proteomes" id="UP000186922">
    <property type="component" value="Unassembled WGS sequence"/>
</dbReference>
<comment type="caution">
    <text evidence="1">The sequence shown here is derived from an EMBL/GenBank/DDBJ whole genome shotgun (WGS) entry which is preliminary data.</text>
</comment>